<name>A0A5C7IXQ3_9ROSI</name>
<feature type="compositionally biased region" description="Basic and acidic residues" evidence="1">
    <location>
        <begin position="1"/>
        <end position="19"/>
    </location>
</feature>
<accession>A0A5C7IXQ3</accession>
<evidence type="ECO:0000313" key="3">
    <source>
        <dbReference type="Proteomes" id="UP000323000"/>
    </source>
</evidence>
<dbReference type="OrthoDB" id="1749397at2759"/>
<dbReference type="Proteomes" id="UP000323000">
    <property type="component" value="Chromosome 1"/>
</dbReference>
<comment type="caution">
    <text evidence="2">The sequence shown here is derived from an EMBL/GenBank/DDBJ whole genome shotgun (WGS) entry which is preliminary data.</text>
</comment>
<dbReference type="AlphaFoldDB" id="A0A5C7IXQ3"/>
<feature type="region of interest" description="Disordered" evidence="1">
    <location>
        <begin position="1"/>
        <end position="25"/>
    </location>
</feature>
<protein>
    <submittedName>
        <fullName evidence="2">Uncharacterized protein</fullName>
    </submittedName>
</protein>
<organism evidence="2 3">
    <name type="scientific">Acer yangbiense</name>
    <dbReference type="NCBI Taxonomy" id="1000413"/>
    <lineage>
        <taxon>Eukaryota</taxon>
        <taxon>Viridiplantae</taxon>
        <taxon>Streptophyta</taxon>
        <taxon>Embryophyta</taxon>
        <taxon>Tracheophyta</taxon>
        <taxon>Spermatophyta</taxon>
        <taxon>Magnoliopsida</taxon>
        <taxon>eudicotyledons</taxon>
        <taxon>Gunneridae</taxon>
        <taxon>Pentapetalae</taxon>
        <taxon>rosids</taxon>
        <taxon>malvids</taxon>
        <taxon>Sapindales</taxon>
        <taxon>Sapindaceae</taxon>
        <taxon>Hippocastanoideae</taxon>
        <taxon>Acereae</taxon>
        <taxon>Acer</taxon>
    </lineage>
</organism>
<evidence type="ECO:0000256" key="1">
    <source>
        <dbReference type="SAM" id="MobiDB-lite"/>
    </source>
</evidence>
<gene>
    <name evidence="2" type="ORF">EZV62_001805</name>
</gene>
<keyword evidence="3" id="KW-1185">Reference proteome</keyword>
<dbReference type="EMBL" id="VAHF01000001">
    <property type="protein sequence ID" value="TXG73226.1"/>
    <property type="molecule type" value="Genomic_DNA"/>
</dbReference>
<reference evidence="3" key="1">
    <citation type="journal article" date="2019" name="Gigascience">
        <title>De novo genome assembly of the endangered Acer yangbiense, a plant species with extremely small populations endemic to Yunnan Province, China.</title>
        <authorList>
            <person name="Yang J."/>
            <person name="Wariss H.M."/>
            <person name="Tao L."/>
            <person name="Zhang R."/>
            <person name="Yun Q."/>
            <person name="Hollingsworth P."/>
            <person name="Dao Z."/>
            <person name="Luo G."/>
            <person name="Guo H."/>
            <person name="Ma Y."/>
            <person name="Sun W."/>
        </authorList>
    </citation>
    <scope>NUCLEOTIDE SEQUENCE [LARGE SCALE GENOMIC DNA]</scope>
    <source>
        <strain evidence="3">cv. Malutang</strain>
    </source>
</reference>
<sequence>MDEAEPNNHDMEGQQRPNDHNNGGKISCQIYRKHNHHAVDCWYRFNYSYQLEDFPYNLATLALNDTNDHSFIVDSSATSHMTNDAGNLSDIGPYYGNDAIYVGDENCLPITHTCETCLQPMMGK</sequence>
<evidence type="ECO:0000313" key="2">
    <source>
        <dbReference type="EMBL" id="TXG73226.1"/>
    </source>
</evidence>
<proteinExistence type="predicted"/>